<reference evidence="3" key="1">
    <citation type="submission" date="2013-02" db="EMBL/GenBank/DDBJ databases">
        <authorList>
            <consortium name="The Broad Institute Genome Sequencing Platform"/>
            <person name="Cuomo C."/>
            <person name="Becnel J."/>
            <person name="Sanscrainte N."/>
            <person name="Walker B."/>
            <person name="Young S.K."/>
            <person name="Zeng Q."/>
            <person name="Gargeya S."/>
            <person name="Fitzgerald M."/>
            <person name="Haas B."/>
            <person name="Abouelleil A."/>
            <person name="Alvarado L."/>
            <person name="Arachchi H.M."/>
            <person name="Berlin A.M."/>
            <person name="Chapman S.B."/>
            <person name="Dewar J."/>
            <person name="Goldberg J."/>
            <person name="Griggs A."/>
            <person name="Gujja S."/>
            <person name="Hansen M."/>
            <person name="Howarth C."/>
            <person name="Imamovic A."/>
            <person name="Larimer J."/>
            <person name="McCowan C."/>
            <person name="Murphy C."/>
            <person name="Neiman D."/>
            <person name="Pearson M."/>
            <person name="Priest M."/>
            <person name="Roberts A."/>
            <person name="Saif S."/>
            <person name="Shea T."/>
            <person name="Sisk P."/>
            <person name="Sykes S."/>
            <person name="Wortman J."/>
            <person name="Nusbaum C."/>
            <person name="Birren B."/>
        </authorList>
    </citation>
    <scope>NUCLEOTIDE SEQUENCE [LARGE SCALE GENOMIC DNA]</scope>
    <source>
        <strain evidence="3">PRA339</strain>
    </source>
</reference>
<name>A0A059F319_9MICR</name>
<dbReference type="InterPro" id="IPR021109">
    <property type="entry name" value="Peptidase_aspartic_dom_sf"/>
</dbReference>
<sequence length="370" mass="43442">MYFNKNKNKSLNHSILNSKAKEKYPKYNYYQSHQLNNCHQMNNLTSTISHLIEGLSEMSFKNNLTFETLINDQKGPSITLKKLEFLDPNTILPWIKQVKNLFEINKTDNKTALAILRVLLDTNLHYIIDNSEDPEVALDKIIKEAFPKDDFSIYDRILKNLKTTNFDSITKFYSDFIKFINMANSCLTKKEQLTTREIEAYFTKALTKKQRYHLVNIDDDSIQAKVNHLFKIENLERRYIEDVDEGIHSIKTLTTKQIYAKEKSPNSKTWCKFHKSHYHNTKDCLKYKKYSTDNHKSKHANIIDDNNKGFVIQEEYQNKMKEIQLKGKINGQEISCLFDTGSNFNLISSDIVLKLNIDMHKLENTKILQM</sequence>
<keyword evidence="1" id="KW-0645">Protease</keyword>
<keyword evidence="1" id="KW-0378">Hydrolase</keyword>
<dbReference type="InterPro" id="IPR001969">
    <property type="entry name" value="Aspartic_peptidase_AS"/>
</dbReference>
<feature type="non-terminal residue" evidence="2">
    <location>
        <position position="370"/>
    </location>
</feature>
<evidence type="ECO:0000313" key="3">
    <source>
        <dbReference type="Proteomes" id="UP000030655"/>
    </source>
</evidence>
<dbReference type="GO" id="GO:0006508">
    <property type="term" value="P:proteolysis"/>
    <property type="evidence" value="ECO:0007669"/>
    <property type="project" value="InterPro"/>
</dbReference>
<accession>A0A059F319</accession>
<dbReference type="SUPFAM" id="SSF50630">
    <property type="entry name" value="Acid proteases"/>
    <property type="match status" value="1"/>
</dbReference>
<gene>
    <name evidence="2" type="ORF">H312_01013</name>
</gene>
<organism evidence="2 3">
    <name type="scientific">Anncaliia algerae PRA339</name>
    <dbReference type="NCBI Taxonomy" id="1288291"/>
    <lineage>
        <taxon>Eukaryota</taxon>
        <taxon>Fungi</taxon>
        <taxon>Fungi incertae sedis</taxon>
        <taxon>Microsporidia</taxon>
        <taxon>Tubulinosematoidea</taxon>
        <taxon>Tubulinosematidae</taxon>
        <taxon>Anncaliia</taxon>
    </lineage>
</organism>
<keyword evidence="3" id="KW-1185">Reference proteome</keyword>
<dbReference type="AlphaFoldDB" id="A0A059F319"/>
<dbReference type="GO" id="GO:0004190">
    <property type="term" value="F:aspartic-type endopeptidase activity"/>
    <property type="evidence" value="ECO:0007669"/>
    <property type="project" value="UniProtKB-KW"/>
</dbReference>
<keyword evidence="1" id="KW-0064">Aspartyl protease</keyword>
<dbReference type="PROSITE" id="PS00141">
    <property type="entry name" value="ASP_PROTEASE"/>
    <property type="match status" value="1"/>
</dbReference>
<dbReference type="Gene3D" id="2.40.70.10">
    <property type="entry name" value="Acid Proteases"/>
    <property type="match status" value="1"/>
</dbReference>
<dbReference type="OrthoDB" id="10313008at2759"/>
<proteinExistence type="predicted"/>
<dbReference type="EMBL" id="KK365140">
    <property type="protein sequence ID" value="KCZ81560.1"/>
    <property type="molecule type" value="Genomic_DNA"/>
</dbReference>
<reference evidence="2 3" key="2">
    <citation type="submission" date="2014-03" db="EMBL/GenBank/DDBJ databases">
        <title>The Genome Sequence of Anncaliia algerae insect isolate PRA339.</title>
        <authorList>
            <consortium name="The Broad Institute Genome Sequencing Platform"/>
            <consortium name="The Broad Institute Genome Sequencing Center for Infectious Disease"/>
            <person name="Cuomo C."/>
            <person name="Becnel J."/>
            <person name="Sanscrainte N."/>
            <person name="Walker B."/>
            <person name="Young S.K."/>
            <person name="Zeng Q."/>
            <person name="Gargeya S."/>
            <person name="Fitzgerald M."/>
            <person name="Haas B."/>
            <person name="Abouelleil A."/>
            <person name="Alvarado L."/>
            <person name="Arachchi H.M."/>
            <person name="Berlin A.M."/>
            <person name="Chapman S.B."/>
            <person name="Dewar J."/>
            <person name="Goldberg J."/>
            <person name="Griggs A."/>
            <person name="Gujja S."/>
            <person name="Hansen M."/>
            <person name="Howarth C."/>
            <person name="Imamovic A."/>
            <person name="Larimer J."/>
            <person name="McCowan C."/>
            <person name="Murphy C."/>
            <person name="Neiman D."/>
            <person name="Pearson M."/>
            <person name="Priest M."/>
            <person name="Roberts A."/>
            <person name="Saif S."/>
            <person name="Shea T."/>
            <person name="Sisk P."/>
            <person name="Sykes S."/>
            <person name="Wortman J."/>
            <person name="Nusbaum C."/>
            <person name="Birren B."/>
        </authorList>
    </citation>
    <scope>NUCLEOTIDE SEQUENCE [LARGE SCALE GENOMIC DNA]</scope>
    <source>
        <strain evidence="2 3">PRA339</strain>
    </source>
</reference>
<evidence type="ECO:0000313" key="2">
    <source>
        <dbReference type="EMBL" id="KCZ81560.1"/>
    </source>
</evidence>
<protein>
    <submittedName>
        <fullName evidence="2">Uncharacterized protein</fullName>
    </submittedName>
</protein>
<dbReference type="VEuPathDB" id="MicrosporidiaDB:H312_01013"/>
<dbReference type="HOGENOM" id="CLU_749171_0_0_1"/>
<evidence type="ECO:0000256" key="1">
    <source>
        <dbReference type="ARBA" id="ARBA00022750"/>
    </source>
</evidence>
<dbReference type="CDD" id="cd00303">
    <property type="entry name" value="retropepsin_like"/>
    <property type="match status" value="1"/>
</dbReference>
<dbReference type="Proteomes" id="UP000030655">
    <property type="component" value="Unassembled WGS sequence"/>
</dbReference>